<reference evidence="3" key="1">
    <citation type="submission" date="2018-03" db="EMBL/GenBank/DDBJ databases">
        <authorList>
            <person name="Sun L."/>
            <person name="Liu H."/>
            <person name="Chen W."/>
            <person name="Huang K."/>
            <person name="Liu W."/>
            <person name="Gao X."/>
        </authorList>
    </citation>
    <scope>NUCLEOTIDE SEQUENCE [LARGE SCALE GENOMIC DNA]</scope>
    <source>
        <strain evidence="3">SH9</strain>
    </source>
</reference>
<keyword evidence="3" id="KW-1185">Reference proteome</keyword>
<accession>A0A2T1HUC8</accession>
<comment type="caution">
    <text evidence="2">The sequence shown here is derived from an EMBL/GenBank/DDBJ whole genome shotgun (WGS) entry which is preliminary data.</text>
</comment>
<evidence type="ECO:0000313" key="3">
    <source>
        <dbReference type="Proteomes" id="UP000239772"/>
    </source>
</evidence>
<feature type="region of interest" description="Disordered" evidence="1">
    <location>
        <begin position="79"/>
        <end position="121"/>
    </location>
</feature>
<feature type="compositionally biased region" description="Pro residues" evidence="1">
    <location>
        <begin position="1"/>
        <end position="10"/>
    </location>
</feature>
<sequence>MPSPWIPFPSAPAALRPGMTARARPRRLARGPTRRSFLRPCEERSDEAIQEPHAQACFVGAQPPWIASLRSQGRGKIVQRGSQHRCKPPNVIPGLVPGIHAQGRDVDGRDKPGDDAVRSTR</sequence>
<name>A0A2T1HUC8_9HYPH</name>
<protein>
    <submittedName>
        <fullName evidence="2">Uncharacterized protein</fullName>
    </submittedName>
</protein>
<feature type="compositionally biased region" description="Basic and acidic residues" evidence="1">
    <location>
        <begin position="102"/>
        <end position="121"/>
    </location>
</feature>
<feature type="region of interest" description="Disordered" evidence="1">
    <location>
        <begin position="1"/>
        <end position="33"/>
    </location>
</feature>
<dbReference type="AlphaFoldDB" id="A0A2T1HUC8"/>
<proteinExistence type="predicted"/>
<gene>
    <name evidence="2" type="ORF">SLNSH_10480</name>
</gene>
<evidence type="ECO:0000313" key="2">
    <source>
        <dbReference type="EMBL" id="PSC05228.1"/>
    </source>
</evidence>
<dbReference type="EMBL" id="PVZS01000009">
    <property type="protein sequence ID" value="PSC05228.1"/>
    <property type="molecule type" value="Genomic_DNA"/>
</dbReference>
<dbReference type="Proteomes" id="UP000239772">
    <property type="component" value="Unassembled WGS sequence"/>
</dbReference>
<organism evidence="2 3">
    <name type="scientific">Alsobacter soli</name>
    <dbReference type="NCBI Taxonomy" id="2109933"/>
    <lineage>
        <taxon>Bacteria</taxon>
        <taxon>Pseudomonadati</taxon>
        <taxon>Pseudomonadota</taxon>
        <taxon>Alphaproteobacteria</taxon>
        <taxon>Hyphomicrobiales</taxon>
        <taxon>Alsobacteraceae</taxon>
        <taxon>Alsobacter</taxon>
    </lineage>
</organism>
<feature type="compositionally biased region" description="Basic residues" evidence="1">
    <location>
        <begin position="23"/>
        <end position="33"/>
    </location>
</feature>
<evidence type="ECO:0000256" key="1">
    <source>
        <dbReference type="SAM" id="MobiDB-lite"/>
    </source>
</evidence>